<evidence type="ECO:0000313" key="2">
    <source>
        <dbReference type="Proteomes" id="UP000004277"/>
    </source>
</evidence>
<dbReference type="EMBL" id="AKCV02000015">
    <property type="protein sequence ID" value="TMS58795.1"/>
    <property type="molecule type" value="Genomic_DNA"/>
</dbReference>
<evidence type="ECO:0000313" key="1">
    <source>
        <dbReference type="EMBL" id="TMS58795.1"/>
    </source>
</evidence>
<dbReference type="Proteomes" id="UP000004277">
    <property type="component" value="Unassembled WGS sequence"/>
</dbReference>
<accession>A0ACD3SRF2</accession>
<sequence>MAQPDAGLIQVMVCHATPDEIFLKSLDVAPGTTLEDAIRASGVLQAFPQVDLGVCRVGVFGKLRPLDTQAQPGDRIEIYRPLIADPKTARQRRVAHKRAAGSTEGLKWRRGQN</sequence>
<organism evidence="1 2">
    <name type="scientific">Imbroritus primus</name>
    <dbReference type="NCBI Taxonomy" id="3058603"/>
    <lineage>
        <taxon>Bacteria</taxon>
        <taxon>Pseudomonadati</taxon>
        <taxon>Pseudomonadota</taxon>
        <taxon>Betaproteobacteria</taxon>
        <taxon>Burkholderiales</taxon>
        <taxon>Burkholderiaceae</taxon>
        <taxon>Imbroritus</taxon>
    </lineage>
</organism>
<protein>
    <submittedName>
        <fullName evidence="1">RnfH family protein</fullName>
    </submittedName>
</protein>
<reference evidence="1" key="1">
    <citation type="submission" date="2019-05" db="EMBL/GenBank/DDBJ databases">
        <title>Revised genome assembly of Burkholderiaceae (previously Ralstonia) sp. PBA.</title>
        <authorList>
            <person name="Gan H.M."/>
        </authorList>
    </citation>
    <scope>NUCLEOTIDE SEQUENCE</scope>
    <source>
        <strain evidence="1">PBA</strain>
    </source>
</reference>
<comment type="caution">
    <text evidence="1">The sequence shown here is derived from an EMBL/GenBank/DDBJ whole genome shotgun (WGS) entry which is preliminary data.</text>
</comment>
<name>A0ACD3SRF2_9BURK</name>
<keyword evidence="2" id="KW-1185">Reference proteome</keyword>
<proteinExistence type="predicted"/>
<gene>
    <name evidence="1" type="ORF">MW7_008830</name>
</gene>